<gene>
    <name evidence="1" type="ORF">LFAB_12500</name>
</gene>
<reference evidence="1 2" key="1">
    <citation type="journal article" date="2014" name="Genome Announc.">
        <title>Genome Sequence of Lactobacillus fabifermentans Strain T30PCM01, Isolated from Fermenting Grape Marc.</title>
        <authorList>
            <person name="Treu L."/>
            <person name="Vendramin V."/>
            <person name="Bovo B."/>
            <person name="Giacomini A."/>
            <person name="Corich V."/>
            <person name="Campanaro S."/>
        </authorList>
    </citation>
    <scope>NUCLEOTIDE SEQUENCE [LARGE SCALE GENOMIC DNA]</scope>
    <source>
        <strain evidence="1 2">T30PCM01</strain>
    </source>
</reference>
<dbReference type="EMBL" id="AWWK01000062">
    <property type="protein sequence ID" value="ETY73418.1"/>
    <property type="molecule type" value="Genomic_DNA"/>
</dbReference>
<protein>
    <submittedName>
        <fullName evidence="1">Uncharacterized protein</fullName>
    </submittedName>
</protein>
<name>W6T699_9LACO</name>
<comment type="caution">
    <text evidence="1">The sequence shown here is derived from an EMBL/GenBank/DDBJ whole genome shotgun (WGS) entry which is preliminary data.</text>
</comment>
<organism evidence="1 2">
    <name type="scientific">Lactiplantibacillus fabifermentans T30PCM01</name>
    <dbReference type="NCBI Taxonomy" id="1400520"/>
    <lineage>
        <taxon>Bacteria</taxon>
        <taxon>Bacillati</taxon>
        <taxon>Bacillota</taxon>
        <taxon>Bacilli</taxon>
        <taxon>Lactobacillales</taxon>
        <taxon>Lactobacillaceae</taxon>
        <taxon>Lactiplantibacillus</taxon>
    </lineage>
</organism>
<dbReference type="AlphaFoldDB" id="W6T699"/>
<dbReference type="Proteomes" id="UP000019247">
    <property type="component" value="Unassembled WGS sequence"/>
</dbReference>
<evidence type="ECO:0000313" key="2">
    <source>
        <dbReference type="Proteomes" id="UP000019247"/>
    </source>
</evidence>
<accession>W6T699</accession>
<dbReference type="HOGENOM" id="CLU_3235168_0_0_9"/>
<proteinExistence type="predicted"/>
<sequence>MEVVTTTRITTDRKWQLISIQMFRMVMFETGQAGFIWWAYFEP</sequence>
<dbReference type="PATRIC" id="fig|1400520.3.peg.2437"/>
<evidence type="ECO:0000313" key="1">
    <source>
        <dbReference type="EMBL" id="ETY73418.1"/>
    </source>
</evidence>